<dbReference type="PRINTS" id="PR00114">
    <property type="entry name" value="STPHPHTASE"/>
</dbReference>
<dbReference type="Proteomes" id="UP000038045">
    <property type="component" value="Unplaced"/>
</dbReference>
<dbReference type="EC" id="3.1.3.16" evidence="1"/>
<evidence type="ECO:0000313" key="4">
    <source>
        <dbReference type="Proteomes" id="UP000038045"/>
    </source>
</evidence>
<keyword evidence="4" id="KW-1185">Reference proteome</keyword>
<evidence type="ECO:0000313" key="5">
    <source>
        <dbReference type="WBParaSite" id="PTRK_0000113100.1"/>
    </source>
</evidence>
<dbReference type="AlphaFoldDB" id="A0A0N4Z2N7"/>
<comment type="similarity">
    <text evidence="1">Belongs to the PPP phosphatase family.</text>
</comment>
<evidence type="ECO:0000256" key="1">
    <source>
        <dbReference type="RuleBase" id="RU004273"/>
    </source>
</evidence>
<feature type="domain" description="Serine/threonine specific protein phosphatases" evidence="3">
    <location>
        <begin position="209"/>
        <end position="214"/>
    </location>
</feature>
<feature type="region of interest" description="Disordered" evidence="2">
    <location>
        <begin position="1"/>
        <end position="73"/>
    </location>
</feature>
<dbReference type="Pfam" id="PF00149">
    <property type="entry name" value="Metallophos"/>
    <property type="match status" value="1"/>
</dbReference>
<organism evidence="4 5">
    <name type="scientific">Parastrongyloides trichosuri</name>
    <name type="common">Possum-specific nematode worm</name>
    <dbReference type="NCBI Taxonomy" id="131310"/>
    <lineage>
        <taxon>Eukaryota</taxon>
        <taxon>Metazoa</taxon>
        <taxon>Ecdysozoa</taxon>
        <taxon>Nematoda</taxon>
        <taxon>Chromadorea</taxon>
        <taxon>Rhabditida</taxon>
        <taxon>Tylenchina</taxon>
        <taxon>Panagrolaimomorpha</taxon>
        <taxon>Strongyloidoidea</taxon>
        <taxon>Strongyloididae</taxon>
        <taxon>Parastrongyloides</taxon>
    </lineage>
</organism>
<accession>A0A0N4Z2N7</accession>
<dbReference type="InterPro" id="IPR004843">
    <property type="entry name" value="Calcineurin-like_PHP"/>
</dbReference>
<dbReference type="InterPro" id="IPR006186">
    <property type="entry name" value="Ser/Thr-sp_prot-phosphatase"/>
</dbReference>
<dbReference type="PANTHER" id="PTHR11668:SF491">
    <property type="entry name" value="SERINE_THREONINE-PROTEIN PHOSPHATASE"/>
    <property type="match status" value="1"/>
</dbReference>
<dbReference type="InterPro" id="IPR029052">
    <property type="entry name" value="Metallo-depent_PP-like"/>
</dbReference>
<dbReference type="InterPro" id="IPR050341">
    <property type="entry name" value="PP1_catalytic_subunit"/>
</dbReference>
<dbReference type="SMART" id="SM00156">
    <property type="entry name" value="PP2Ac"/>
    <property type="match status" value="1"/>
</dbReference>
<dbReference type="STRING" id="131310.A0A0N4Z2N7"/>
<dbReference type="GO" id="GO:0005737">
    <property type="term" value="C:cytoplasm"/>
    <property type="evidence" value="ECO:0007669"/>
    <property type="project" value="TreeGrafter"/>
</dbReference>
<evidence type="ECO:0000259" key="3">
    <source>
        <dbReference type="PROSITE" id="PS00125"/>
    </source>
</evidence>
<keyword evidence="1" id="KW-0378">Hydrolase</keyword>
<dbReference type="PANTHER" id="PTHR11668">
    <property type="entry name" value="SERINE/THREONINE PROTEIN PHOSPHATASE"/>
    <property type="match status" value="1"/>
</dbReference>
<name>A0A0N4Z2N7_PARTI</name>
<reference evidence="5" key="1">
    <citation type="submission" date="2017-02" db="UniProtKB">
        <authorList>
            <consortium name="WormBaseParasite"/>
        </authorList>
    </citation>
    <scope>IDENTIFICATION</scope>
</reference>
<protein>
    <recommendedName>
        <fullName evidence="1">Serine/threonine-protein phosphatase</fullName>
        <ecNumber evidence="1">3.1.3.16</ecNumber>
    </recommendedName>
</protein>
<dbReference type="Gene3D" id="3.60.21.10">
    <property type="match status" value="1"/>
</dbReference>
<dbReference type="PROSITE" id="PS00125">
    <property type="entry name" value="SER_THR_PHOSPHATASE"/>
    <property type="match status" value="1"/>
</dbReference>
<comment type="catalytic activity">
    <reaction evidence="1">
        <text>O-phospho-L-threonyl-[protein] + H2O = L-threonyl-[protein] + phosphate</text>
        <dbReference type="Rhea" id="RHEA:47004"/>
        <dbReference type="Rhea" id="RHEA-COMP:11060"/>
        <dbReference type="Rhea" id="RHEA-COMP:11605"/>
        <dbReference type="ChEBI" id="CHEBI:15377"/>
        <dbReference type="ChEBI" id="CHEBI:30013"/>
        <dbReference type="ChEBI" id="CHEBI:43474"/>
        <dbReference type="ChEBI" id="CHEBI:61977"/>
        <dbReference type="EC" id="3.1.3.16"/>
    </reaction>
</comment>
<dbReference type="GO" id="GO:0005634">
    <property type="term" value="C:nucleus"/>
    <property type="evidence" value="ECO:0007669"/>
    <property type="project" value="TreeGrafter"/>
</dbReference>
<feature type="compositionally biased region" description="Basic and acidic residues" evidence="2">
    <location>
        <begin position="18"/>
        <end position="29"/>
    </location>
</feature>
<dbReference type="GO" id="GO:0004722">
    <property type="term" value="F:protein serine/threonine phosphatase activity"/>
    <property type="evidence" value="ECO:0007669"/>
    <property type="project" value="UniProtKB-EC"/>
</dbReference>
<dbReference type="WBParaSite" id="PTRK_0000113100.1">
    <property type="protein sequence ID" value="PTRK_0000113100.1"/>
    <property type="gene ID" value="PTRK_0000113100"/>
</dbReference>
<evidence type="ECO:0000256" key="2">
    <source>
        <dbReference type="SAM" id="MobiDB-lite"/>
    </source>
</evidence>
<sequence length="421" mass="48216">MVDKVTKAPNGKGISSSLKEERTQSDPEKIPQGNDNTQQSVGIAGEKSGSSGMLTLRKDDVGPGGVSPSQDTLDLEKKYSRIQNFYDTDMKEPLLKDIDKQIERHLKFKPRKDTVVYYYLEEINFILGRMNDIFKGYNTLLEIEAPVIICGDVHGQMNDLLLIFKRFGTPEKRNYLFLGDYIDRGNNSLEVINLLFLFKLKYPNMLHLLRGNHELQHINKVYGFYEELSDRFQEPELVEDIYSKYNEIFKYMPLAACVSKRILCMHGGISENIETLNTIRNIKRPLTTVDGAACDLLWADPDDEIKMTTYNDARGVSVKFGEDFLEKFCNKLNLDMVIRGHQVCKIGFAVFKKGRLITVFSASDYDEEMRNLAGVIHVSNTFSVRPVSIKCPKVEREKKRKLKIQNNEITRDNITAPLNTK</sequence>
<dbReference type="SUPFAM" id="SSF56300">
    <property type="entry name" value="Metallo-dependent phosphatases"/>
    <property type="match status" value="1"/>
</dbReference>
<proteinExistence type="inferred from homology"/>